<reference evidence="1 2" key="1">
    <citation type="journal article" date="2010" name="Nature">
        <title>The Ectocarpus genome and the independent evolution of multicellularity in brown algae.</title>
        <authorList>
            <person name="Cock J.M."/>
            <person name="Sterck L."/>
            <person name="Rouze P."/>
            <person name="Scornet D."/>
            <person name="Allen A.E."/>
            <person name="Amoutzias G."/>
            <person name="Anthouard V."/>
            <person name="Artiguenave F."/>
            <person name="Aury J.M."/>
            <person name="Badger J.H."/>
            <person name="Beszteri B."/>
            <person name="Billiau K."/>
            <person name="Bonnet E."/>
            <person name="Bothwell J.H."/>
            <person name="Bowler C."/>
            <person name="Boyen C."/>
            <person name="Brownlee C."/>
            <person name="Carrano C.J."/>
            <person name="Charrier B."/>
            <person name="Cho G.Y."/>
            <person name="Coelho S.M."/>
            <person name="Collen J."/>
            <person name="Corre E."/>
            <person name="Da Silva C."/>
            <person name="Delage L."/>
            <person name="Delaroque N."/>
            <person name="Dittami S.M."/>
            <person name="Doulbeau S."/>
            <person name="Elias M."/>
            <person name="Farnham G."/>
            <person name="Gachon C.M."/>
            <person name="Gschloessl B."/>
            <person name="Heesch S."/>
            <person name="Jabbari K."/>
            <person name="Jubin C."/>
            <person name="Kawai H."/>
            <person name="Kimura K."/>
            <person name="Kloareg B."/>
            <person name="Kupper F.C."/>
            <person name="Lang D."/>
            <person name="Le Bail A."/>
            <person name="Leblanc C."/>
            <person name="Lerouge P."/>
            <person name="Lohr M."/>
            <person name="Lopez P.J."/>
            <person name="Martens C."/>
            <person name="Maumus F."/>
            <person name="Michel G."/>
            <person name="Miranda-Saavedra D."/>
            <person name="Morales J."/>
            <person name="Moreau H."/>
            <person name="Motomura T."/>
            <person name="Nagasato C."/>
            <person name="Napoli C.A."/>
            <person name="Nelson D.R."/>
            <person name="Nyvall-Collen P."/>
            <person name="Peters A.F."/>
            <person name="Pommier C."/>
            <person name="Potin P."/>
            <person name="Poulain J."/>
            <person name="Quesneville H."/>
            <person name="Read B."/>
            <person name="Rensing S.A."/>
            <person name="Ritter A."/>
            <person name="Rousvoal S."/>
            <person name="Samanta M."/>
            <person name="Samson G."/>
            <person name="Schroeder D.C."/>
            <person name="Segurens B."/>
            <person name="Strittmatter M."/>
            <person name="Tonon T."/>
            <person name="Tregear J.W."/>
            <person name="Valentin K."/>
            <person name="von Dassow P."/>
            <person name="Yamagishi T."/>
            <person name="Van de Peer Y."/>
            <person name="Wincker P."/>
        </authorList>
    </citation>
    <scope>NUCLEOTIDE SEQUENCE [LARGE SCALE GENOMIC DNA]</scope>
    <source>
        <strain evidence="2">Ec32 / CCAP1310/4</strain>
    </source>
</reference>
<name>D8LRB3_ECTSI</name>
<sequence>MSRLQTEGHTQSLREVHERLVSFVQCHTQLASSTIGLADSILDFYSPEDAGFAPAVAFQTVAAEGVSGLLCAQLQALVQTTLRPLARFTAELGEMDTLSKACQRKRESEHHYAKKVNELNGKLEAERREDKRAVLQEKAARNIRKLAAARTVRKQASEELSRLVVISHQSSHDCLDPVFASICQFQEASYRYAPCPDETTYG</sequence>
<keyword evidence="2" id="KW-1185">Reference proteome</keyword>
<evidence type="ECO:0000313" key="2">
    <source>
        <dbReference type="Proteomes" id="UP000002630"/>
    </source>
</evidence>
<protein>
    <recommendedName>
        <fullName evidence="3">BAR domain-containing protein</fullName>
    </recommendedName>
</protein>
<dbReference type="OrthoDB" id="10480049at2759"/>
<dbReference type="AlphaFoldDB" id="D8LRB3"/>
<organism evidence="1 2">
    <name type="scientific">Ectocarpus siliculosus</name>
    <name type="common">Brown alga</name>
    <name type="synonym">Conferva siliculosa</name>
    <dbReference type="NCBI Taxonomy" id="2880"/>
    <lineage>
        <taxon>Eukaryota</taxon>
        <taxon>Sar</taxon>
        <taxon>Stramenopiles</taxon>
        <taxon>Ochrophyta</taxon>
        <taxon>PX clade</taxon>
        <taxon>Phaeophyceae</taxon>
        <taxon>Ectocarpales</taxon>
        <taxon>Ectocarpaceae</taxon>
        <taxon>Ectocarpus</taxon>
    </lineage>
</organism>
<dbReference type="Gene3D" id="1.20.1270.60">
    <property type="entry name" value="Arfaptin homology (AH) domain/BAR domain"/>
    <property type="match status" value="1"/>
</dbReference>
<dbReference type="InParanoid" id="D8LRB3"/>
<gene>
    <name evidence="1" type="ORF">Esi_0064_0068</name>
</gene>
<dbReference type="InterPro" id="IPR027267">
    <property type="entry name" value="AH/BAR_dom_sf"/>
</dbReference>
<dbReference type="Proteomes" id="UP000002630">
    <property type="component" value="Linkage Group LG16"/>
</dbReference>
<dbReference type="SUPFAM" id="SSF103657">
    <property type="entry name" value="BAR/IMD domain-like"/>
    <property type="match status" value="1"/>
</dbReference>
<evidence type="ECO:0008006" key="3">
    <source>
        <dbReference type="Google" id="ProtNLM"/>
    </source>
</evidence>
<proteinExistence type="predicted"/>
<evidence type="ECO:0000313" key="1">
    <source>
        <dbReference type="EMBL" id="CBN75018.1"/>
    </source>
</evidence>
<accession>D8LRB3</accession>
<dbReference type="EMBL" id="FN649741">
    <property type="protein sequence ID" value="CBN75018.1"/>
    <property type="molecule type" value="Genomic_DNA"/>
</dbReference>
<dbReference type="EMBL" id="FN648863">
    <property type="protein sequence ID" value="CBN75018.1"/>
    <property type="molecule type" value="Genomic_DNA"/>
</dbReference>